<dbReference type="Gene3D" id="3.30.70.580">
    <property type="entry name" value="Pseudouridine synthase I, catalytic domain, N-terminal subdomain"/>
    <property type="match status" value="1"/>
</dbReference>
<evidence type="ECO:0000313" key="12">
    <source>
        <dbReference type="Proteomes" id="UP000244934"/>
    </source>
</evidence>
<evidence type="ECO:0000256" key="1">
    <source>
        <dbReference type="ARBA" id="ARBA00008348"/>
    </source>
</evidence>
<comment type="similarity">
    <text evidence="1 8">Belongs to the pseudouridine synthase RsuA family.</text>
</comment>
<dbReference type="PANTHER" id="PTHR47683">
    <property type="entry name" value="PSEUDOURIDINE SYNTHASE FAMILY PROTEIN-RELATED"/>
    <property type="match status" value="1"/>
</dbReference>
<evidence type="ECO:0000256" key="2">
    <source>
        <dbReference type="ARBA" id="ARBA00022552"/>
    </source>
</evidence>
<comment type="catalytic activity">
    <reaction evidence="5">
        <text>uridine(2605) in 23S rRNA = pseudouridine(2605) in 23S rRNA</text>
        <dbReference type="Rhea" id="RHEA:42520"/>
        <dbReference type="Rhea" id="RHEA-COMP:10095"/>
        <dbReference type="Rhea" id="RHEA-COMP:10096"/>
        <dbReference type="ChEBI" id="CHEBI:65314"/>
        <dbReference type="ChEBI" id="CHEBI:65315"/>
        <dbReference type="EC" id="5.4.99.22"/>
    </reaction>
</comment>
<dbReference type="NCBIfam" id="NF007976">
    <property type="entry name" value="PRK10700.1"/>
    <property type="match status" value="1"/>
</dbReference>
<feature type="compositionally biased region" description="Basic and acidic residues" evidence="9">
    <location>
        <begin position="296"/>
        <end position="306"/>
    </location>
</feature>
<feature type="compositionally biased region" description="Basic and acidic residues" evidence="9">
    <location>
        <begin position="357"/>
        <end position="372"/>
    </location>
</feature>
<dbReference type="SUPFAM" id="SSF55174">
    <property type="entry name" value="Alpha-L RNA-binding motif"/>
    <property type="match status" value="1"/>
</dbReference>
<dbReference type="FunFam" id="3.30.70.1560:FF:000001">
    <property type="entry name" value="Pseudouridine synthase"/>
    <property type="match status" value="1"/>
</dbReference>
<dbReference type="GO" id="GO:0003723">
    <property type="term" value="F:RNA binding"/>
    <property type="evidence" value="ECO:0007669"/>
    <property type="project" value="UniProtKB-KW"/>
</dbReference>
<keyword evidence="4 8" id="KW-0413">Isomerase</keyword>
<dbReference type="PROSITE" id="PS01149">
    <property type="entry name" value="PSI_RSU"/>
    <property type="match status" value="1"/>
</dbReference>
<comment type="function">
    <text evidence="6">Responsible for synthesis of pseudouridine from uracil-2605 in 23S ribosomal RNA.</text>
</comment>
<feature type="domain" description="RNA-binding S4" evidence="10">
    <location>
        <begin position="4"/>
        <end position="62"/>
    </location>
</feature>
<dbReference type="Pfam" id="PF00849">
    <property type="entry name" value="PseudoU_synth_2"/>
    <property type="match status" value="1"/>
</dbReference>
<dbReference type="Gene3D" id="3.10.290.10">
    <property type="entry name" value="RNA-binding S4 domain"/>
    <property type="match status" value="1"/>
</dbReference>
<evidence type="ECO:0000256" key="7">
    <source>
        <dbReference type="PROSITE-ProRule" id="PRU00182"/>
    </source>
</evidence>
<feature type="region of interest" description="Disordered" evidence="9">
    <location>
        <begin position="253"/>
        <end position="386"/>
    </location>
</feature>
<dbReference type="InterPro" id="IPR036986">
    <property type="entry name" value="S4_RNA-bd_sf"/>
</dbReference>
<evidence type="ECO:0000256" key="3">
    <source>
        <dbReference type="ARBA" id="ARBA00022884"/>
    </source>
</evidence>
<evidence type="ECO:0000313" key="11">
    <source>
        <dbReference type="EMBL" id="SPJ33713.1"/>
    </source>
</evidence>
<name>A0A2R8CLL3_9GAMM</name>
<dbReference type="PANTHER" id="PTHR47683:SF3">
    <property type="entry name" value="RIBOSOMAL LARGE SUBUNIT PSEUDOURIDINE SYNTHASE B"/>
    <property type="match status" value="1"/>
</dbReference>
<dbReference type="GO" id="GO:0160139">
    <property type="term" value="F:23S rRNA pseudouridine(2605) synthase activity"/>
    <property type="evidence" value="ECO:0007669"/>
    <property type="project" value="UniProtKB-EC"/>
</dbReference>
<dbReference type="InterPro" id="IPR042092">
    <property type="entry name" value="PsdUridine_s_RsuA/RluB/E/F_cat"/>
</dbReference>
<evidence type="ECO:0000256" key="6">
    <source>
        <dbReference type="ARBA" id="ARBA00037383"/>
    </source>
</evidence>
<keyword evidence="2" id="KW-0698">rRNA processing</keyword>
<dbReference type="InterPro" id="IPR000748">
    <property type="entry name" value="PsdUridine_synth_RsuA/RluB/E/F"/>
</dbReference>
<dbReference type="CDD" id="cd00165">
    <property type="entry name" value="S4"/>
    <property type="match status" value="1"/>
</dbReference>
<organism evidence="11 12">
    <name type="scientific">Kushneria phyllosphaerae</name>
    <dbReference type="NCBI Taxonomy" id="2100822"/>
    <lineage>
        <taxon>Bacteria</taxon>
        <taxon>Pseudomonadati</taxon>
        <taxon>Pseudomonadota</taxon>
        <taxon>Gammaproteobacteria</taxon>
        <taxon>Oceanospirillales</taxon>
        <taxon>Halomonadaceae</taxon>
        <taxon>Kushneria</taxon>
    </lineage>
</organism>
<protein>
    <recommendedName>
        <fullName evidence="8">Pseudouridine synthase</fullName>
        <ecNumber evidence="8">5.4.99.-</ecNumber>
    </recommendedName>
</protein>
<dbReference type="InterPro" id="IPR050343">
    <property type="entry name" value="RsuA_PseudoU_synthase"/>
</dbReference>
<evidence type="ECO:0000256" key="8">
    <source>
        <dbReference type="RuleBase" id="RU003887"/>
    </source>
</evidence>
<dbReference type="InterPro" id="IPR020103">
    <property type="entry name" value="PsdUridine_synth_cat_dom_sf"/>
</dbReference>
<dbReference type="EC" id="5.4.99.-" evidence="8"/>
<evidence type="ECO:0000256" key="5">
    <source>
        <dbReference type="ARBA" id="ARBA00036944"/>
    </source>
</evidence>
<accession>A0A2R8CLL3</accession>
<dbReference type="InterPro" id="IPR020094">
    <property type="entry name" value="TruA/RsuA/RluB/E/F_N"/>
</dbReference>
<feature type="compositionally biased region" description="Basic and acidic residues" evidence="9">
    <location>
        <begin position="253"/>
        <end position="264"/>
    </location>
</feature>
<dbReference type="SMART" id="SM00363">
    <property type="entry name" value="S4"/>
    <property type="match status" value="1"/>
</dbReference>
<dbReference type="OrthoDB" id="9807213at2"/>
<dbReference type="CDD" id="cd02556">
    <property type="entry name" value="PseudoU_synth_RluB"/>
    <property type="match status" value="1"/>
</dbReference>
<dbReference type="Proteomes" id="UP000244934">
    <property type="component" value="Unassembled WGS sequence"/>
</dbReference>
<dbReference type="NCBIfam" id="TIGR00093">
    <property type="entry name" value="pseudouridine synthase"/>
    <property type="match status" value="1"/>
</dbReference>
<reference evidence="12" key="1">
    <citation type="submission" date="2018-03" db="EMBL/GenBank/DDBJ databases">
        <authorList>
            <person name="Navarro De La Torre S."/>
        </authorList>
    </citation>
    <scope>NUCLEOTIDE SEQUENCE [LARGE SCALE GENOMIC DNA]</scope>
    <source>
        <strain evidence="12">EAod3</strain>
    </source>
</reference>
<dbReference type="InterPro" id="IPR018496">
    <property type="entry name" value="PsdUridine_synth_RsuA/RluB_CS"/>
</dbReference>
<evidence type="ECO:0000256" key="9">
    <source>
        <dbReference type="SAM" id="MobiDB-lite"/>
    </source>
</evidence>
<dbReference type="AlphaFoldDB" id="A0A2R8CLL3"/>
<dbReference type="FunFam" id="3.30.70.580:FF:000009">
    <property type="entry name" value="Pseudouridine synthase"/>
    <property type="match status" value="1"/>
</dbReference>
<dbReference type="Pfam" id="PF01479">
    <property type="entry name" value="S4"/>
    <property type="match status" value="1"/>
</dbReference>
<proteinExistence type="inferred from homology"/>
<dbReference type="InterPro" id="IPR006145">
    <property type="entry name" value="PsdUridine_synth_RsuA/RluA"/>
</dbReference>
<sequence>MNTEKLQKVLARAGLGSRREMEAAIGAGRINVNGETAKLGDRISEDARVTVDGRPVTLKSSEASSRRVIMYNKPEGELCTRRDPEGRRTVFEHLPRLSGERWIAIGRLDINTSGLLLFTTDGELANRLMHPSMQIEREYAVRVMGEVTMEKVRAMVDGVMLEDGPARFTDVQEFGGEGINTWFHVVIMEGRNREVRRLWESQGLTVSRLKRVRYGSVFLDKRARAGEWTELTQQEVDDLSVLAGLEKRKVPALTPDEKNRWNRDKNKRRPVRGVKSPEAARSDAQEGTPRQGSTSRRQESTSRHQDSAPQRQDSAPRRSERRDEVRPMSPREKRNEKRSDLGNWSSTAPTGNRRPAGKSDKGQERRGSHEKGGTGAPQGRKGSGRR</sequence>
<dbReference type="GO" id="GO:0005829">
    <property type="term" value="C:cytosol"/>
    <property type="evidence" value="ECO:0007669"/>
    <property type="project" value="UniProtKB-ARBA"/>
</dbReference>
<dbReference type="GO" id="GO:0000455">
    <property type="term" value="P:enzyme-directed rRNA pseudouridine synthesis"/>
    <property type="evidence" value="ECO:0007669"/>
    <property type="project" value="UniProtKB-ARBA"/>
</dbReference>
<dbReference type="EMBL" id="ONZI01000002">
    <property type="protein sequence ID" value="SPJ33713.1"/>
    <property type="molecule type" value="Genomic_DNA"/>
</dbReference>
<evidence type="ECO:0000259" key="10">
    <source>
        <dbReference type="SMART" id="SM00363"/>
    </source>
</evidence>
<dbReference type="FunFam" id="3.10.290.10:FF:000003">
    <property type="entry name" value="Pseudouridine synthase"/>
    <property type="match status" value="1"/>
</dbReference>
<dbReference type="Gene3D" id="3.30.70.1560">
    <property type="entry name" value="Alpha-L RNA-binding motif"/>
    <property type="match status" value="1"/>
</dbReference>
<feature type="compositionally biased region" description="Basic and acidic residues" evidence="9">
    <location>
        <begin position="314"/>
        <end position="340"/>
    </location>
</feature>
<dbReference type="PROSITE" id="PS50889">
    <property type="entry name" value="S4"/>
    <property type="match status" value="1"/>
</dbReference>
<evidence type="ECO:0000256" key="4">
    <source>
        <dbReference type="ARBA" id="ARBA00023235"/>
    </source>
</evidence>
<dbReference type="InterPro" id="IPR002942">
    <property type="entry name" value="S4_RNA-bd"/>
</dbReference>
<gene>
    <name evidence="11" type="primary">rluB</name>
    <name evidence="11" type="ORF">KSP9073_01734</name>
</gene>
<keyword evidence="12" id="KW-1185">Reference proteome</keyword>
<dbReference type="SUPFAM" id="SSF55120">
    <property type="entry name" value="Pseudouridine synthase"/>
    <property type="match status" value="1"/>
</dbReference>
<keyword evidence="3 7" id="KW-0694">RNA-binding</keyword>